<dbReference type="SMART" id="SM00937">
    <property type="entry name" value="PCRF"/>
    <property type="match status" value="1"/>
</dbReference>
<comment type="PTM">
    <text evidence="4">Methylated by PrmC. Methylation increases the termination efficiency of RF2.</text>
</comment>
<dbReference type="SUPFAM" id="SSF75620">
    <property type="entry name" value="Release factor"/>
    <property type="match status" value="1"/>
</dbReference>
<keyword evidence="2 4" id="KW-0488">Methylation</keyword>
<dbReference type="InterPro" id="IPR045853">
    <property type="entry name" value="Pep_chain_release_fac_I_sf"/>
</dbReference>
<dbReference type="InterPro" id="IPR004374">
    <property type="entry name" value="PrfB"/>
</dbReference>
<comment type="caution">
    <text evidence="7">The sequence shown here is derived from an EMBL/GenBank/DDBJ whole genome shotgun (WGS) entry which is preliminary data.</text>
</comment>
<dbReference type="Proteomes" id="UP000034591">
    <property type="component" value="Unassembled WGS sequence"/>
</dbReference>
<dbReference type="PATRIC" id="fig|1618545.3.peg.257"/>
<feature type="domain" description="Peptide chain release factor" evidence="6">
    <location>
        <begin position="81"/>
        <end position="188"/>
    </location>
</feature>
<dbReference type="PANTHER" id="PTHR43116:SF3">
    <property type="entry name" value="CLASS I PEPTIDE CHAIN RELEASE FACTOR"/>
    <property type="match status" value="1"/>
</dbReference>
<evidence type="ECO:0000313" key="7">
    <source>
        <dbReference type="EMBL" id="KKQ37543.1"/>
    </source>
</evidence>
<dbReference type="GO" id="GO:0016149">
    <property type="term" value="F:translation release factor activity, codon specific"/>
    <property type="evidence" value="ECO:0007669"/>
    <property type="project" value="UniProtKB-UniRule"/>
</dbReference>
<dbReference type="STRING" id="1618545.US53_C0016G0011"/>
<dbReference type="AlphaFoldDB" id="A0A0G0H2Q5"/>
<dbReference type="Pfam" id="PF00472">
    <property type="entry name" value="RF-1"/>
    <property type="match status" value="1"/>
</dbReference>
<dbReference type="PANTHER" id="PTHR43116">
    <property type="entry name" value="PEPTIDE CHAIN RELEASE FACTOR 2"/>
    <property type="match status" value="1"/>
</dbReference>
<dbReference type="Pfam" id="PF03462">
    <property type="entry name" value="PCRF"/>
    <property type="match status" value="1"/>
</dbReference>
<accession>A0A0G0H2Q5</accession>
<feature type="modified residue" description="N5-methylglutamine" evidence="4">
    <location>
        <position position="247"/>
    </location>
</feature>
<dbReference type="GO" id="GO:0005737">
    <property type="term" value="C:cytoplasm"/>
    <property type="evidence" value="ECO:0007669"/>
    <property type="project" value="UniProtKB-SubCell"/>
</dbReference>
<protein>
    <recommendedName>
        <fullName evidence="4 5">Peptide chain release factor 2</fullName>
        <shortName evidence="4">RF-2</shortName>
    </recommendedName>
</protein>
<evidence type="ECO:0000256" key="5">
    <source>
        <dbReference type="NCBIfam" id="TIGR00020"/>
    </source>
</evidence>
<keyword evidence="3 4" id="KW-0648">Protein biosynthesis</keyword>
<comment type="function">
    <text evidence="4">Peptide chain release factor 2 directs the termination of translation in response to the peptide chain termination codons UGA and UAA.</text>
</comment>
<gene>
    <name evidence="4" type="primary">prfB</name>
    <name evidence="7" type="ORF">US53_C0016G0011</name>
</gene>
<evidence type="ECO:0000259" key="6">
    <source>
        <dbReference type="SMART" id="SM00937"/>
    </source>
</evidence>
<comment type="subcellular location">
    <subcellularLocation>
        <location evidence="4">Cytoplasm</location>
    </subcellularLocation>
</comment>
<evidence type="ECO:0000256" key="3">
    <source>
        <dbReference type="ARBA" id="ARBA00022917"/>
    </source>
</evidence>
<sequence>MNSTELKTKVDRLAEEFEDIKNSLNLGNKKLKLKEFEIKSSASDFWNDQEKARKLMQEFGDLKNEIDDLETISSNLETLLGLAKEDTLSEDFVNDVDKLEKKFEKFKLKSFLSGDYDSKNALVAIHAGQGGTEAMDWVSMLFRMYIRFCEGKEWKTETVEVSGGEEAGIKSTTFKVEGSYAYGYLKGEAGTHRLVRQSPFNADKLRQTSFALVEVLPELEETDSPGIQIKEEDLEWQFFRSSSQGGQNVQKVSTAVRLKHVPSRIVVTAQAERYQEQNRKIALNLLRAKLWILEQTRKENEKRDLKGEYKPASWGNQIRSYVLHPYKMVKDLRTGVETSNAESVLDGNIADFIEAEIISGLNNKTIN</sequence>
<evidence type="ECO:0000256" key="2">
    <source>
        <dbReference type="ARBA" id="ARBA00022481"/>
    </source>
</evidence>
<evidence type="ECO:0000256" key="4">
    <source>
        <dbReference type="HAMAP-Rule" id="MF_00094"/>
    </source>
</evidence>
<dbReference type="Gene3D" id="3.30.160.20">
    <property type="match status" value="1"/>
</dbReference>
<evidence type="ECO:0000313" key="8">
    <source>
        <dbReference type="Proteomes" id="UP000034591"/>
    </source>
</evidence>
<keyword evidence="4" id="KW-0963">Cytoplasm</keyword>
<reference evidence="7 8" key="1">
    <citation type="journal article" date="2015" name="Nature">
        <title>rRNA introns, odd ribosomes, and small enigmatic genomes across a large radiation of phyla.</title>
        <authorList>
            <person name="Brown C.T."/>
            <person name="Hug L.A."/>
            <person name="Thomas B.C."/>
            <person name="Sharon I."/>
            <person name="Castelle C.J."/>
            <person name="Singh A."/>
            <person name="Wilkins M.J."/>
            <person name="Williams K.H."/>
            <person name="Banfield J.F."/>
        </authorList>
    </citation>
    <scope>NUCLEOTIDE SEQUENCE [LARGE SCALE GENOMIC DNA]</scope>
</reference>
<organism evidence="7 8">
    <name type="scientific">Candidatus Woesebacteria bacterium GW2011_GWA1_37_7</name>
    <dbReference type="NCBI Taxonomy" id="1618545"/>
    <lineage>
        <taxon>Bacteria</taxon>
        <taxon>Candidatus Woeseibacteriota</taxon>
    </lineage>
</organism>
<dbReference type="InterPro" id="IPR005139">
    <property type="entry name" value="PCRF"/>
</dbReference>
<dbReference type="EMBL" id="LBTI01000016">
    <property type="protein sequence ID" value="KKQ37543.1"/>
    <property type="molecule type" value="Genomic_DNA"/>
</dbReference>
<name>A0A0G0H2Q5_9BACT</name>
<dbReference type="NCBIfam" id="TIGR00020">
    <property type="entry name" value="prfB"/>
    <property type="match status" value="1"/>
</dbReference>
<proteinExistence type="inferred from homology"/>
<dbReference type="Gene3D" id="3.30.70.1660">
    <property type="match status" value="1"/>
</dbReference>
<comment type="similarity">
    <text evidence="1 4">Belongs to the prokaryotic/mitochondrial release factor family.</text>
</comment>
<dbReference type="Gene3D" id="1.20.58.410">
    <property type="entry name" value="Release factor"/>
    <property type="match status" value="1"/>
</dbReference>
<evidence type="ECO:0000256" key="1">
    <source>
        <dbReference type="ARBA" id="ARBA00010835"/>
    </source>
</evidence>
<dbReference type="InterPro" id="IPR000352">
    <property type="entry name" value="Pep_chain_release_fac_I"/>
</dbReference>
<dbReference type="HAMAP" id="MF_00094">
    <property type="entry name" value="Rel_fac_2"/>
    <property type="match status" value="1"/>
</dbReference>